<dbReference type="InterPro" id="IPR050300">
    <property type="entry name" value="GDXG_lipolytic_enzyme"/>
</dbReference>
<evidence type="ECO:0000256" key="1">
    <source>
        <dbReference type="ARBA" id="ARBA00022801"/>
    </source>
</evidence>
<feature type="domain" description="BD-FAE-like" evidence="3">
    <location>
        <begin position="61"/>
        <end position="222"/>
    </location>
</feature>
<dbReference type="Proteomes" id="UP000788153">
    <property type="component" value="Unassembled WGS sequence"/>
</dbReference>
<evidence type="ECO:0000259" key="3">
    <source>
        <dbReference type="Pfam" id="PF20434"/>
    </source>
</evidence>
<keyword evidence="2" id="KW-0732">Signal</keyword>
<feature type="chain" id="PRO_5046167872" evidence="2">
    <location>
        <begin position="21"/>
        <end position="303"/>
    </location>
</feature>
<dbReference type="PROSITE" id="PS51257">
    <property type="entry name" value="PROKAR_LIPOPROTEIN"/>
    <property type="match status" value="1"/>
</dbReference>
<feature type="signal peptide" evidence="2">
    <location>
        <begin position="1"/>
        <end position="20"/>
    </location>
</feature>
<dbReference type="PANTHER" id="PTHR48081">
    <property type="entry name" value="AB HYDROLASE SUPERFAMILY PROTEIN C4A8.06C"/>
    <property type="match status" value="1"/>
</dbReference>
<accession>A0ABX0U1W5</accession>
<organism evidence="4 5">
    <name type="scientific">Sphingomonas japonica</name>
    <dbReference type="NCBI Taxonomy" id="511662"/>
    <lineage>
        <taxon>Bacteria</taxon>
        <taxon>Pseudomonadati</taxon>
        <taxon>Pseudomonadota</taxon>
        <taxon>Alphaproteobacteria</taxon>
        <taxon>Sphingomonadales</taxon>
        <taxon>Sphingomonadaceae</taxon>
        <taxon>Sphingomonas</taxon>
    </lineage>
</organism>
<evidence type="ECO:0000313" key="5">
    <source>
        <dbReference type="Proteomes" id="UP000788153"/>
    </source>
</evidence>
<dbReference type="EMBL" id="JAASQP010000001">
    <property type="protein sequence ID" value="NIJ24495.1"/>
    <property type="molecule type" value="Genomic_DNA"/>
</dbReference>
<protein>
    <submittedName>
        <fullName evidence="4">Acetyl esterase/lipase</fullName>
    </submittedName>
</protein>
<dbReference type="Pfam" id="PF20434">
    <property type="entry name" value="BD-FAE"/>
    <property type="match status" value="1"/>
</dbReference>
<keyword evidence="1" id="KW-0378">Hydrolase</keyword>
<proteinExistence type="predicted"/>
<name>A0ABX0U1W5_9SPHN</name>
<dbReference type="SUPFAM" id="SSF53474">
    <property type="entry name" value="alpha/beta-Hydrolases"/>
    <property type="match status" value="1"/>
</dbReference>
<dbReference type="InterPro" id="IPR029058">
    <property type="entry name" value="AB_hydrolase_fold"/>
</dbReference>
<evidence type="ECO:0000313" key="4">
    <source>
        <dbReference type="EMBL" id="NIJ24495.1"/>
    </source>
</evidence>
<dbReference type="InterPro" id="IPR049492">
    <property type="entry name" value="BD-FAE-like_dom"/>
</dbReference>
<dbReference type="PANTHER" id="PTHR48081:SF33">
    <property type="entry name" value="KYNURENINE FORMAMIDASE"/>
    <property type="match status" value="1"/>
</dbReference>
<sequence length="303" mass="31842">MIRFPLLAALLLTGACSEPAAPPPATASRFVPLSWPDLTERARPDPDATIAYGSDAPQKVDVWLPSGPGPHRTVLMVHGGCWTTSIADRTLMHWIADDLRRDGYAVWNIDYRGVDIPGGGYPGTFADAAAAADALRTHAKRFGLDAGKVVAVGHSAGAHLALWLAARARLPASSPLRSPDPLPIARVISLGGLPDLEATAGASDNGCGTDVVGQLVGSGRADLYADTSVTRLLPVGVPFDQVVGRDDRIIPLRLPRDFDARAKAAGDRATLTIVPDTGHVELIAPETPAWAEAKRRIAAGFAK</sequence>
<dbReference type="RefSeq" id="WP_140046850.1">
    <property type="nucleotide sequence ID" value="NZ_BAAAEV010000001.1"/>
</dbReference>
<dbReference type="Gene3D" id="3.40.50.1820">
    <property type="entry name" value="alpha/beta hydrolase"/>
    <property type="match status" value="1"/>
</dbReference>
<comment type="caution">
    <text evidence="4">The sequence shown here is derived from an EMBL/GenBank/DDBJ whole genome shotgun (WGS) entry which is preliminary data.</text>
</comment>
<keyword evidence="5" id="KW-1185">Reference proteome</keyword>
<gene>
    <name evidence="4" type="ORF">FHT01_002037</name>
</gene>
<evidence type="ECO:0000256" key="2">
    <source>
        <dbReference type="SAM" id="SignalP"/>
    </source>
</evidence>
<reference evidence="4 5" key="1">
    <citation type="submission" date="2020-03" db="EMBL/GenBank/DDBJ databases">
        <title>Genomic Encyclopedia of Type Strains, Phase IV (KMG-IV): sequencing the most valuable type-strain genomes for metagenomic binning, comparative biology and taxonomic classification.</title>
        <authorList>
            <person name="Goeker M."/>
        </authorList>
    </citation>
    <scope>NUCLEOTIDE SEQUENCE [LARGE SCALE GENOMIC DNA]</scope>
    <source>
        <strain evidence="4 5">DSM 22753</strain>
    </source>
</reference>